<proteinExistence type="predicted"/>
<dbReference type="EMBL" id="RJJE01000017">
    <property type="protein sequence ID" value="RNI27850.1"/>
    <property type="molecule type" value="Genomic_DNA"/>
</dbReference>
<organism evidence="2 3">
    <name type="scientific">Rufibacter immobilis</name>
    <dbReference type="NCBI Taxonomy" id="1348778"/>
    <lineage>
        <taxon>Bacteria</taxon>
        <taxon>Pseudomonadati</taxon>
        <taxon>Bacteroidota</taxon>
        <taxon>Cytophagia</taxon>
        <taxon>Cytophagales</taxon>
        <taxon>Hymenobacteraceae</taxon>
        <taxon>Rufibacter</taxon>
    </lineage>
</organism>
<evidence type="ECO:0000313" key="3">
    <source>
        <dbReference type="Proteomes" id="UP000271010"/>
    </source>
</evidence>
<dbReference type="CDD" id="cd00093">
    <property type="entry name" value="HTH_XRE"/>
    <property type="match status" value="1"/>
</dbReference>
<dbReference type="OrthoDB" id="1034290at2"/>
<evidence type="ECO:0000313" key="2">
    <source>
        <dbReference type="EMBL" id="RNI27850.1"/>
    </source>
</evidence>
<evidence type="ECO:0000259" key="1">
    <source>
        <dbReference type="PROSITE" id="PS50943"/>
    </source>
</evidence>
<name>A0A3M9MQR0_9BACT</name>
<dbReference type="InterPro" id="IPR001387">
    <property type="entry name" value="Cro/C1-type_HTH"/>
</dbReference>
<dbReference type="Gene3D" id="1.10.260.40">
    <property type="entry name" value="lambda repressor-like DNA-binding domains"/>
    <property type="match status" value="1"/>
</dbReference>
<accession>A0A3M9MQR0</accession>
<comment type="caution">
    <text evidence="2">The sequence shown here is derived from an EMBL/GenBank/DDBJ whole genome shotgun (WGS) entry which is preliminary data.</text>
</comment>
<dbReference type="InterPro" id="IPR010982">
    <property type="entry name" value="Lambda_DNA-bd_dom_sf"/>
</dbReference>
<dbReference type="Pfam" id="PF01381">
    <property type="entry name" value="HTH_3"/>
    <property type="match status" value="1"/>
</dbReference>
<reference evidence="2 3" key="1">
    <citation type="submission" date="2018-11" db="EMBL/GenBank/DDBJ databases">
        <title>Rufibacter latericius sp. nov., isolated from water in Baiyang Lake.</title>
        <authorList>
            <person name="Yang Y."/>
        </authorList>
    </citation>
    <scope>NUCLEOTIDE SEQUENCE [LARGE SCALE GENOMIC DNA]</scope>
    <source>
        <strain evidence="2 3">MCC P1</strain>
    </source>
</reference>
<dbReference type="SMART" id="SM00530">
    <property type="entry name" value="HTH_XRE"/>
    <property type="match status" value="1"/>
</dbReference>
<dbReference type="GO" id="GO:0003677">
    <property type="term" value="F:DNA binding"/>
    <property type="evidence" value="ECO:0007669"/>
    <property type="project" value="InterPro"/>
</dbReference>
<sequence length="143" mass="15977">MTEVLPRITEILRWSQLGPAAFADEIGVARAVISHILSARNKASLEVVQKILSRFTEVSPQWLLLGQGEMLKELDRDSLQIKQEYDHVSPVGGALEVAQEVDNIQKVESPKATPSTLVQEPQRHLVKVILLYSDGKYESYNPS</sequence>
<dbReference type="PROSITE" id="PS50943">
    <property type="entry name" value="HTH_CROC1"/>
    <property type="match status" value="1"/>
</dbReference>
<gene>
    <name evidence="2" type="ORF">EFA69_17285</name>
</gene>
<dbReference type="Proteomes" id="UP000271010">
    <property type="component" value="Unassembled WGS sequence"/>
</dbReference>
<feature type="domain" description="HTH cro/C1-type" evidence="1">
    <location>
        <begin position="20"/>
        <end position="63"/>
    </location>
</feature>
<dbReference type="RefSeq" id="WP_123134315.1">
    <property type="nucleotide sequence ID" value="NZ_RJJE01000017.1"/>
</dbReference>
<protein>
    <submittedName>
        <fullName evidence="2">XRE family transcriptional regulator</fullName>
    </submittedName>
</protein>
<dbReference type="SUPFAM" id="SSF47413">
    <property type="entry name" value="lambda repressor-like DNA-binding domains"/>
    <property type="match status" value="1"/>
</dbReference>
<dbReference type="AlphaFoldDB" id="A0A3M9MQR0"/>
<keyword evidence="3" id="KW-1185">Reference proteome</keyword>